<proteinExistence type="predicted"/>
<feature type="region of interest" description="Disordered" evidence="1">
    <location>
        <begin position="58"/>
        <end position="82"/>
    </location>
</feature>
<dbReference type="GO" id="GO:0000287">
    <property type="term" value="F:magnesium ion binding"/>
    <property type="evidence" value="ECO:0007669"/>
    <property type="project" value="InterPro"/>
</dbReference>
<dbReference type="GO" id="GO:0005524">
    <property type="term" value="F:ATP binding"/>
    <property type="evidence" value="ECO:0007669"/>
    <property type="project" value="InterPro"/>
</dbReference>
<dbReference type="AlphaFoldDB" id="A0A3S5AS28"/>
<dbReference type="EMBL" id="CAAALY010063855">
    <property type="protein sequence ID" value="VEL23773.1"/>
    <property type="molecule type" value="Genomic_DNA"/>
</dbReference>
<accession>A0A3S5AS28</accession>
<comment type="caution">
    <text evidence="3">The sequence shown here is derived from an EMBL/GenBank/DDBJ whole genome shotgun (WGS) entry which is preliminary data.</text>
</comment>
<name>A0A3S5AS28_9PLAT</name>
<feature type="domain" description="Microtubule-associated serine/threonine-protein kinase pre-PK" evidence="2">
    <location>
        <begin position="6"/>
        <end position="57"/>
    </location>
</feature>
<dbReference type="GO" id="GO:0004674">
    <property type="term" value="F:protein serine/threonine kinase activity"/>
    <property type="evidence" value="ECO:0007669"/>
    <property type="project" value="InterPro"/>
</dbReference>
<sequence length="130" mass="14206">MSLTRAREPTSLPLVVEYTHRMLLIIARPARLLECLEFDPSEFYQMLEVAEDQVKKRAGQPPTCLRLSGNDSASPPPQTSVATKQKSYFRIIESDGAGPGLFAASGVVVTDVPKYIISKLGLSKAGLESR</sequence>
<gene>
    <name evidence="3" type="ORF">PXEA_LOCUS17213</name>
</gene>
<protein>
    <recommendedName>
        <fullName evidence="2">Microtubule-associated serine/threonine-protein kinase pre-PK domain-containing protein</fullName>
    </recommendedName>
</protein>
<evidence type="ECO:0000313" key="4">
    <source>
        <dbReference type="Proteomes" id="UP000784294"/>
    </source>
</evidence>
<dbReference type="Proteomes" id="UP000784294">
    <property type="component" value="Unassembled WGS sequence"/>
</dbReference>
<organism evidence="3 4">
    <name type="scientific">Protopolystoma xenopodis</name>
    <dbReference type="NCBI Taxonomy" id="117903"/>
    <lineage>
        <taxon>Eukaryota</taxon>
        <taxon>Metazoa</taxon>
        <taxon>Spiralia</taxon>
        <taxon>Lophotrochozoa</taxon>
        <taxon>Platyhelminthes</taxon>
        <taxon>Monogenea</taxon>
        <taxon>Polyopisthocotylea</taxon>
        <taxon>Polystomatidea</taxon>
        <taxon>Polystomatidae</taxon>
        <taxon>Protopolystoma</taxon>
    </lineage>
</organism>
<dbReference type="OrthoDB" id="10070999at2759"/>
<dbReference type="Pfam" id="PF08926">
    <property type="entry name" value="DUF1908"/>
    <property type="match status" value="1"/>
</dbReference>
<reference evidence="3" key="1">
    <citation type="submission" date="2018-11" db="EMBL/GenBank/DDBJ databases">
        <authorList>
            <consortium name="Pathogen Informatics"/>
        </authorList>
    </citation>
    <scope>NUCLEOTIDE SEQUENCE</scope>
</reference>
<evidence type="ECO:0000313" key="3">
    <source>
        <dbReference type="EMBL" id="VEL23773.1"/>
    </source>
</evidence>
<evidence type="ECO:0000259" key="2">
    <source>
        <dbReference type="Pfam" id="PF08926"/>
    </source>
</evidence>
<keyword evidence="4" id="KW-1185">Reference proteome</keyword>
<feature type="compositionally biased region" description="Polar residues" evidence="1">
    <location>
        <begin position="69"/>
        <end position="82"/>
    </location>
</feature>
<evidence type="ECO:0000256" key="1">
    <source>
        <dbReference type="SAM" id="MobiDB-lite"/>
    </source>
</evidence>
<dbReference type="InterPro" id="IPR015022">
    <property type="entry name" value="MAST_pre-PK_dom"/>
</dbReference>